<evidence type="ECO:0000313" key="2">
    <source>
        <dbReference type="EMBL" id="KAL3315721.1"/>
    </source>
</evidence>
<keyword evidence="1" id="KW-0472">Membrane</keyword>
<keyword evidence="3" id="KW-1185">Reference proteome</keyword>
<evidence type="ECO:0000313" key="3">
    <source>
        <dbReference type="Proteomes" id="UP001626550"/>
    </source>
</evidence>
<protein>
    <recommendedName>
        <fullName evidence="4">NADH dehydrogenase subunit 4L</fullName>
    </recommendedName>
</protein>
<sequence>MAILLPPFNGSRTAYLSILTVSDSLTMVSICTLMISRRKMVVITLARPRISMEKTLNLSKSSLHHCDTGVFCGGIS</sequence>
<dbReference type="AlphaFoldDB" id="A0ABD2Q828"/>
<proteinExistence type="predicted"/>
<comment type="caution">
    <text evidence="2">The sequence shown here is derived from an EMBL/GenBank/DDBJ whole genome shotgun (WGS) entry which is preliminary data.</text>
</comment>
<accession>A0ABD2Q828</accession>
<evidence type="ECO:0000256" key="1">
    <source>
        <dbReference type="SAM" id="Phobius"/>
    </source>
</evidence>
<feature type="transmembrane region" description="Helical" evidence="1">
    <location>
        <begin position="14"/>
        <end position="35"/>
    </location>
</feature>
<gene>
    <name evidence="2" type="ORF">Ciccas_005641</name>
</gene>
<name>A0ABD2Q828_9PLAT</name>
<keyword evidence="1" id="KW-0812">Transmembrane</keyword>
<dbReference type="EMBL" id="JBJKFK010000680">
    <property type="protein sequence ID" value="KAL3315721.1"/>
    <property type="molecule type" value="Genomic_DNA"/>
</dbReference>
<reference evidence="2 3" key="1">
    <citation type="submission" date="2024-11" db="EMBL/GenBank/DDBJ databases">
        <title>Adaptive evolution of stress response genes in parasites aligns with host niche diversity.</title>
        <authorList>
            <person name="Hahn C."/>
            <person name="Resl P."/>
        </authorList>
    </citation>
    <scope>NUCLEOTIDE SEQUENCE [LARGE SCALE GENOMIC DNA]</scope>
    <source>
        <strain evidence="2">EGGRZ-B1_66</strain>
        <tissue evidence="2">Body</tissue>
    </source>
</reference>
<evidence type="ECO:0008006" key="4">
    <source>
        <dbReference type="Google" id="ProtNLM"/>
    </source>
</evidence>
<keyword evidence="1" id="KW-1133">Transmembrane helix</keyword>
<organism evidence="2 3">
    <name type="scientific">Cichlidogyrus casuarinus</name>
    <dbReference type="NCBI Taxonomy" id="1844966"/>
    <lineage>
        <taxon>Eukaryota</taxon>
        <taxon>Metazoa</taxon>
        <taxon>Spiralia</taxon>
        <taxon>Lophotrochozoa</taxon>
        <taxon>Platyhelminthes</taxon>
        <taxon>Monogenea</taxon>
        <taxon>Monopisthocotylea</taxon>
        <taxon>Dactylogyridea</taxon>
        <taxon>Ancyrocephalidae</taxon>
        <taxon>Cichlidogyrus</taxon>
    </lineage>
</organism>
<dbReference type="Proteomes" id="UP001626550">
    <property type="component" value="Unassembled WGS sequence"/>
</dbReference>